<keyword evidence="4" id="KW-0862">Zinc</keyword>
<dbReference type="Pfam" id="PF24827">
    <property type="entry name" value="AstE_AspA_cat"/>
    <property type="match status" value="1"/>
</dbReference>
<evidence type="ECO:0000313" key="7">
    <source>
        <dbReference type="Proteomes" id="UP001229486"/>
    </source>
</evidence>
<dbReference type="Proteomes" id="UP001229486">
    <property type="component" value="Unassembled WGS sequence"/>
</dbReference>
<dbReference type="Gene3D" id="3.40.630.10">
    <property type="entry name" value="Zn peptidases"/>
    <property type="match status" value="1"/>
</dbReference>
<dbReference type="InterPro" id="IPR055438">
    <property type="entry name" value="AstE_AspA_cat"/>
</dbReference>
<dbReference type="EMBL" id="JAURTK010000015">
    <property type="protein sequence ID" value="MDP9651050.1"/>
    <property type="molecule type" value="Genomic_DNA"/>
</dbReference>
<organism evidence="6 7">
    <name type="scientific">Paraburkholderia caledonica</name>
    <dbReference type="NCBI Taxonomy" id="134536"/>
    <lineage>
        <taxon>Bacteria</taxon>
        <taxon>Pseudomonadati</taxon>
        <taxon>Pseudomonadota</taxon>
        <taxon>Betaproteobacteria</taxon>
        <taxon>Burkholderiales</taxon>
        <taxon>Burkholderiaceae</taxon>
        <taxon>Paraburkholderia</taxon>
    </lineage>
</organism>
<dbReference type="InterPro" id="IPR053138">
    <property type="entry name" value="N-alpha-Ac-DABA_deacetylase"/>
</dbReference>
<keyword evidence="3" id="KW-0378">Hydrolase</keyword>
<evidence type="ECO:0000259" key="5">
    <source>
        <dbReference type="Pfam" id="PF24827"/>
    </source>
</evidence>
<comment type="caution">
    <text evidence="6">The sequence shown here is derived from an EMBL/GenBank/DDBJ whole genome shotgun (WGS) entry which is preliminary data.</text>
</comment>
<sequence length="354" mass="38638">MQAGLHADEHPGLLVAHHLIGLLTELERERLLTGTVVVCPFANPVGLGQRIFGMPTGRFNLENGENFNRAFPDIAPEFSEMSGDWTFARNDILQIKRAFARCLERHRRADTVGALKFVLLREALRHDVVLDLHCDTSGVLHLYANRAQTARAEALARAMGIGTVLVEEYAGGQPFDESFMRPWRAAVEAGWVDPDRSGFCASIELRGQADVDDVMALEDARGIVRFLAREGLVEHGGGEVNRADVHAMLQPRGNPVRPDVFPLEGASHLRAPATGIVVYRKHPGDQVSCGDLIAEIVALEGDPVAARVEVRSDVDGVFLVGQQFRLVRAGQRVALLAGAAMLPGREPGKLLNDF</sequence>
<comment type="cofactor">
    <cofactor evidence="1">
        <name>Zn(2+)</name>
        <dbReference type="ChEBI" id="CHEBI:29105"/>
    </cofactor>
</comment>
<proteinExistence type="predicted"/>
<evidence type="ECO:0000256" key="1">
    <source>
        <dbReference type="ARBA" id="ARBA00001947"/>
    </source>
</evidence>
<name>A0AB73IMA9_9BURK</name>
<gene>
    <name evidence="6" type="ORF">J2793_006525</name>
</gene>
<dbReference type="AlphaFoldDB" id="A0AB73IMA9"/>
<keyword evidence="2" id="KW-0479">Metal-binding</keyword>
<evidence type="ECO:0000256" key="3">
    <source>
        <dbReference type="ARBA" id="ARBA00022801"/>
    </source>
</evidence>
<feature type="domain" description="Succinylglutamate desuccinylase/Aspartoacylase catalytic" evidence="5">
    <location>
        <begin position="1"/>
        <end position="172"/>
    </location>
</feature>
<dbReference type="PANTHER" id="PTHR37326">
    <property type="entry name" value="BLL3975 PROTEIN"/>
    <property type="match status" value="1"/>
</dbReference>
<evidence type="ECO:0000256" key="4">
    <source>
        <dbReference type="ARBA" id="ARBA00022833"/>
    </source>
</evidence>
<protein>
    <submittedName>
        <fullName evidence="6">Deacylase</fullName>
    </submittedName>
</protein>
<dbReference type="GO" id="GO:0016788">
    <property type="term" value="F:hydrolase activity, acting on ester bonds"/>
    <property type="evidence" value="ECO:0007669"/>
    <property type="project" value="InterPro"/>
</dbReference>
<dbReference type="SUPFAM" id="SSF53187">
    <property type="entry name" value="Zn-dependent exopeptidases"/>
    <property type="match status" value="1"/>
</dbReference>
<dbReference type="GO" id="GO:0046872">
    <property type="term" value="F:metal ion binding"/>
    <property type="evidence" value="ECO:0007669"/>
    <property type="project" value="UniProtKB-KW"/>
</dbReference>
<dbReference type="PANTHER" id="PTHR37326:SF1">
    <property type="entry name" value="BLL3975 PROTEIN"/>
    <property type="match status" value="1"/>
</dbReference>
<evidence type="ECO:0000256" key="2">
    <source>
        <dbReference type="ARBA" id="ARBA00022723"/>
    </source>
</evidence>
<accession>A0AB73IMA9</accession>
<reference evidence="6" key="1">
    <citation type="submission" date="2023-07" db="EMBL/GenBank/DDBJ databases">
        <title>Sorghum-associated microbial communities from plants grown in Nebraska, USA.</title>
        <authorList>
            <person name="Schachtman D."/>
        </authorList>
    </citation>
    <scope>NUCLEOTIDE SEQUENCE</scope>
    <source>
        <strain evidence="6">DS1061</strain>
    </source>
</reference>
<evidence type="ECO:0000313" key="6">
    <source>
        <dbReference type="EMBL" id="MDP9651050.1"/>
    </source>
</evidence>